<name>A0ABP6MQC4_9ACTN</name>
<protein>
    <recommendedName>
        <fullName evidence="5">Lipoprotein</fullName>
    </recommendedName>
</protein>
<dbReference type="EMBL" id="BAAAUG010000087">
    <property type="protein sequence ID" value="GAA3120799.1"/>
    <property type="molecule type" value="Genomic_DNA"/>
</dbReference>
<dbReference type="InterPro" id="IPR005297">
    <property type="entry name" value="Lipoprotein_repeat"/>
</dbReference>
<evidence type="ECO:0008006" key="5">
    <source>
        <dbReference type="Google" id="ProtNLM"/>
    </source>
</evidence>
<evidence type="ECO:0000313" key="4">
    <source>
        <dbReference type="Proteomes" id="UP001501637"/>
    </source>
</evidence>
<feature type="chain" id="PRO_5046256496" description="Lipoprotein" evidence="2">
    <location>
        <begin position="33"/>
        <end position="189"/>
    </location>
</feature>
<comment type="caution">
    <text evidence="3">The sequence shown here is derived from an EMBL/GenBank/DDBJ whole genome shotgun (WGS) entry which is preliminary data.</text>
</comment>
<feature type="region of interest" description="Disordered" evidence="1">
    <location>
        <begin position="147"/>
        <end position="189"/>
    </location>
</feature>
<dbReference type="PANTHER" id="PTHR39335">
    <property type="entry name" value="BLL4220 PROTEIN"/>
    <property type="match status" value="1"/>
</dbReference>
<sequence>MLATRSSKPRRTRRVSGYVAAAAAVLALTASGCGDSGGDDGGDSGKTGGDTKTSATLTATKVDEVGTVVTDSKGYVLYRFDEDTAKPPKSTCNDTCAKVWPATPDPGKVTVEGIDKSLVGTVTRDDGSKQLTLDGWPLYTYVKDDEPREAQGQGVDGTWYAVTPTGAKAQSATDQPDDEDSGGTGGYGY</sequence>
<dbReference type="PROSITE" id="PS51257">
    <property type="entry name" value="PROKAR_LIPOPROTEIN"/>
    <property type="match status" value="1"/>
</dbReference>
<dbReference type="Pfam" id="PF03640">
    <property type="entry name" value="Lipoprotein_15"/>
    <property type="match status" value="2"/>
</dbReference>
<dbReference type="RefSeq" id="WP_344523821.1">
    <property type="nucleotide sequence ID" value="NZ_BAAAUG010000087.1"/>
</dbReference>
<accession>A0ABP6MQC4</accession>
<organism evidence="3 4">
    <name type="scientific">Streptomyces rectiviolaceus</name>
    <dbReference type="NCBI Taxonomy" id="332591"/>
    <lineage>
        <taxon>Bacteria</taxon>
        <taxon>Bacillati</taxon>
        <taxon>Actinomycetota</taxon>
        <taxon>Actinomycetes</taxon>
        <taxon>Kitasatosporales</taxon>
        <taxon>Streptomycetaceae</taxon>
        <taxon>Streptomyces</taxon>
    </lineage>
</organism>
<proteinExistence type="predicted"/>
<gene>
    <name evidence="3" type="ORF">GCM10010449_48500</name>
</gene>
<evidence type="ECO:0000256" key="2">
    <source>
        <dbReference type="SAM" id="SignalP"/>
    </source>
</evidence>
<keyword evidence="4" id="KW-1185">Reference proteome</keyword>
<evidence type="ECO:0000256" key="1">
    <source>
        <dbReference type="SAM" id="MobiDB-lite"/>
    </source>
</evidence>
<evidence type="ECO:0000313" key="3">
    <source>
        <dbReference type="EMBL" id="GAA3120799.1"/>
    </source>
</evidence>
<feature type="signal peptide" evidence="2">
    <location>
        <begin position="1"/>
        <end position="32"/>
    </location>
</feature>
<reference evidence="4" key="1">
    <citation type="journal article" date="2019" name="Int. J. Syst. Evol. Microbiol.">
        <title>The Global Catalogue of Microorganisms (GCM) 10K type strain sequencing project: providing services to taxonomists for standard genome sequencing and annotation.</title>
        <authorList>
            <consortium name="The Broad Institute Genomics Platform"/>
            <consortium name="The Broad Institute Genome Sequencing Center for Infectious Disease"/>
            <person name="Wu L."/>
            <person name="Ma J."/>
        </authorList>
    </citation>
    <scope>NUCLEOTIDE SEQUENCE [LARGE SCALE GENOMIC DNA]</scope>
    <source>
        <strain evidence="4">JCM 9092</strain>
    </source>
</reference>
<feature type="region of interest" description="Disordered" evidence="1">
    <location>
        <begin position="30"/>
        <end position="54"/>
    </location>
</feature>
<dbReference type="Proteomes" id="UP001501637">
    <property type="component" value="Unassembled WGS sequence"/>
</dbReference>
<dbReference type="PANTHER" id="PTHR39335:SF1">
    <property type="entry name" value="BLL4220 PROTEIN"/>
    <property type="match status" value="1"/>
</dbReference>
<keyword evidence="2" id="KW-0732">Signal</keyword>